<dbReference type="SUPFAM" id="SSF74650">
    <property type="entry name" value="Galactose mutarotase-like"/>
    <property type="match status" value="1"/>
</dbReference>
<evidence type="ECO:0000256" key="13">
    <source>
        <dbReference type="ARBA" id="ARBA00038162"/>
    </source>
</evidence>
<evidence type="ECO:0000256" key="6">
    <source>
        <dbReference type="ARBA" id="ARBA00022679"/>
    </source>
</evidence>
<feature type="domain" description="Glycoside hydrolase family 31 TIM barrel" evidence="18">
    <location>
        <begin position="896"/>
        <end position="1329"/>
    </location>
</feature>
<evidence type="ECO:0000256" key="12">
    <source>
        <dbReference type="ARBA" id="ARBA00023295"/>
    </source>
</evidence>
<dbReference type="VEuPathDB" id="FungiDB:BTJ68_08128"/>
<evidence type="ECO:0000256" key="10">
    <source>
        <dbReference type="ARBA" id="ARBA00023180"/>
    </source>
</evidence>
<name>A0A3M7E8D4_HORWE</name>
<evidence type="ECO:0000256" key="3">
    <source>
        <dbReference type="ARBA" id="ARBA00004496"/>
    </source>
</evidence>
<comment type="function">
    <text evidence="16">Self-glucosylating initiator of glycogen synthesis. It catalyzes the formation of a short alpha (1,4)-glucosyl chain covalently attached via a glucose 1-O-tyrosyl linkage to internal tyrosine residues and these chains act as primers for the elongation reaction catalyzed by glycogen synthase.</text>
</comment>
<dbReference type="InterPro" id="IPR048395">
    <property type="entry name" value="Glyco_hydro_31_C"/>
</dbReference>
<evidence type="ECO:0000256" key="16">
    <source>
        <dbReference type="ARBA" id="ARBA00057883"/>
    </source>
</evidence>
<evidence type="ECO:0000313" key="20">
    <source>
        <dbReference type="EMBL" id="RMY72885.1"/>
    </source>
</evidence>
<dbReference type="EMBL" id="QWIO01001381">
    <property type="protein sequence ID" value="RMY72885.1"/>
    <property type="molecule type" value="Genomic_DNA"/>
</dbReference>
<dbReference type="SUPFAM" id="SSF53448">
    <property type="entry name" value="Nucleotide-diphospho-sugar transferases"/>
    <property type="match status" value="1"/>
</dbReference>
<feature type="compositionally biased region" description="Basic and acidic residues" evidence="17">
    <location>
        <begin position="381"/>
        <end position="394"/>
    </location>
</feature>
<dbReference type="GO" id="GO:0030246">
    <property type="term" value="F:carbohydrate binding"/>
    <property type="evidence" value="ECO:0007669"/>
    <property type="project" value="InterPro"/>
</dbReference>
<evidence type="ECO:0000256" key="7">
    <source>
        <dbReference type="ARBA" id="ARBA00022723"/>
    </source>
</evidence>
<gene>
    <name evidence="20" type="ORF">D0864_10329</name>
</gene>
<dbReference type="Pfam" id="PF21365">
    <property type="entry name" value="Glyco_hydro_31_3rd"/>
    <property type="match status" value="1"/>
</dbReference>
<feature type="compositionally biased region" description="Polar residues" evidence="17">
    <location>
        <begin position="327"/>
        <end position="343"/>
    </location>
</feature>
<keyword evidence="12" id="KW-0326">Glycosidase</keyword>
<dbReference type="Proteomes" id="UP000269539">
    <property type="component" value="Unassembled WGS sequence"/>
</dbReference>
<evidence type="ECO:0000256" key="14">
    <source>
        <dbReference type="ARBA" id="ARBA00050886"/>
    </source>
</evidence>
<reference evidence="20 21" key="1">
    <citation type="journal article" date="2018" name="BMC Genomics">
        <title>Genomic evidence for intraspecific hybridization in a clonal and extremely halotolerant yeast.</title>
        <authorList>
            <person name="Gostincar C."/>
            <person name="Stajich J.E."/>
            <person name="Zupancic J."/>
            <person name="Zalar P."/>
            <person name="Gunde-Cimerman N."/>
        </authorList>
    </citation>
    <scope>NUCLEOTIDE SEQUENCE [LARGE SCALE GENOMIC DNA]</scope>
    <source>
        <strain evidence="20 21">EXF-10513</strain>
    </source>
</reference>
<evidence type="ECO:0000256" key="15">
    <source>
        <dbReference type="ARBA" id="ARBA00052293"/>
    </source>
</evidence>
<evidence type="ECO:0000256" key="5">
    <source>
        <dbReference type="ARBA" id="ARBA00022490"/>
    </source>
</evidence>
<evidence type="ECO:0000259" key="18">
    <source>
        <dbReference type="Pfam" id="PF01055"/>
    </source>
</evidence>
<keyword evidence="8" id="KW-0378">Hydrolase</keyword>
<dbReference type="GO" id="GO:0005737">
    <property type="term" value="C:cytoplasm"/>
    <property type="evidence" value="ECO:0007669"/>
    <property type="project" value="UniProtKB-SubCell"/>
</dbReference>
<feature type="region of interest" description="Disordered" evidence="17">
    <location>
        <begin position="531"/>
        <end position="581"/>
    </location>
</feature>
<dbReference type="FunFam" id="2.60.40.1180:FF:000001">
    <property type="entry name" value="Maltase-glucoamylase, intestinal"/>
    <property type="match status" value="1"/>
</dbReference>
<keyword evidence="7" id="KW-0479">Metal-binding</keyword>
<comment type="cofactor">
    <cofactor evidence="2">
        <name>Mn(2+)</name>
        <dbReference type="ChEBI" id="CHEBI:29035"/>
    </cofactor>
</comment>
<dbReference type="InterPro" id="IPR002495">
    <property type="entry name" value="Glyco_trans_8"/>
</dbReference>
<dbReference type="PANTHER" id="PTHR22762">
    <property type="entry name" value="ALPHA-GLUCOSIDASE"/>
    <property type="match status" value="1"/>
</dbReference>
<dbReference type="Gene3D" id="2.60.40.1180">
    <property type="entry name" value="Golgi alpha-mannosidase II"/>
    <property type="match status" value="2"/>
</dbReference>
<dbReference type="Gene3D" id="3.90.550.10">
    <property type="entry name" value="Spore Coat Polysaccharide Biosynthesis Protein SpsA, Chain A"/>
    <property type="match status" value="1"/>
</dbReference>
<feature type="region of interest" description="Disordered" evidence="17">
    <location>
        <begin position="253"/>
        <end position="279"/>
    </location>
</feature>
<dbReference type="InterPro" id="IPR017853">
    <property type="entry name" value="GH"/>
</dbReference>
<evidence type="ECO:0000256" key="17">
    <source>
        <dbReference type="SAM" id="MobiDB-lite"/>
    </source>
</evidence>
<dbReference type="InterPro" id="IPR000322">
    <property type="entry name" value="Glyco_hydro_31_TIM"/>
</dbReference>
<keyword evidence="5" id="KW-0963">Cytoplasm</keyword>
<evidence type="ECO:0000256" key="9">
    <source>
        <dbReference type="ARBA" id="ARBA00023056"/>
    </source>
</evidence>
<dbReference type="GO" id="GO:0005978">
    <property type="term" value="P:glycogen biosynthetic process"/>
    <property type="evidence" value="ECO:0007669"/>
    <property type="project" value="UniProtKB-KW"/>
</dbReference>
<dbReference type="GO" id="GO:0008466">
    <property type="term" value="F:glycogenin glucosyltransferase activity"/>
    <property type="evidence" value="ECO:0007669"/>
    <property type="project" value="UniProtKB-EC"/>
</dbReference>
<comment type="subcellular location">
    <subcellularLocation>
        <location evidence="3">Cytoplasm</location>
    </subcellularLocation>
</comment>
<protein>
    <submittedName>
        <fullName evidence="20">Uncharacterized protein</fullName>
    </submittedName>
</protein>
<dbReference type="Gene3D" id="2.60.40.1760">
    <property type="entry name" value="glycosyl hydrolase (family 31)"/>
    <property type="match status" value="1"/>
</dbReference>
<dbReference type="GO" id="GO:0004558">
    <property type="term" value="F:alpha-1,4-glucosidase activity"/>
    <property type="evidence" value="ECO:0007669"/>
    <property type="project" value="UniProtKB-EC"/>
</dbReference>
<dbReference type="SUPFAM" id="SSF51445">
    <property type="entry name" value="(Trans)glycosidases"/>
    <property type="match status" value="1"/>
</dbReference>
<proteinExistence type="inferred from homology"/>
<feature type="compositionally biased region" description="Basic and acidic residues" evidence="17">
    <location>
        <begin position="355"/>
        <end position="372"/>
    </location>
</feature>
<keyword evidence="9" id="KW-0320">Glycogen biosynthesis</keyword>
<evidence type="ECO:0000256" key="1">
    <source>
        <dbReference type="ARBA" id="ARBA00001657"/>
    </source>
</evidence>
<dbReference type="Pfam" id="PF01055">
    <property type="entry name" value="Glyco_hydro_31_2nd"/>
    <property type="match status" value="1"/>
</dbReference>
<dbReference type="SUPFAM" id="SSF51011">
    <property type="entry name" value="Glycosyl hydrolase domain"/>
    <property type="match status" value="1"/>
</dbReference>
<dbReference type="FunFam" id="3.90.550.10:FF:000092">
    <property type="entry name" value="Glycogenin 2"/>
    <property type="match status" value="1"/>
</dbReference>
<evidence type="ECO:0000256" key="2">
    <source>
        <dbReference type="ARBA" id="ARBA00001936"/>
    </source>
</evidence>
<dbReference type="GO" id="GO:0046872">
    <property type="term" value="F:metal ion binding"/>
    <property type="evidence" value="ECO:0007669"/>
    <property type="project" value="UniProtKB-KW"/>
</dbReference>
<dbReference type="InterPro" id="IPR011013">
    <property type="entry name" value="Gal_mutarotase_sf_dom"/>
</dbReference>
<feature type="region of interest" description="Disordered" evidence="17">
    <location>
        <begin position="294"/>
        <end position="519"/>
    </location>
</feature>
<dbReference type="InterPro" id="IPR029044">
    <property type="entry name" value="Nucleotide-diphossugar_trans"/>
</dbReference>
<sequence>MAANEPEDVYCTLVMSDSYLPGAAVLAHSLRDAGTKKKLACLATGDTLSMSTIRELQSLYDYVIPIDRIGNPHPANLYLMNRPDLLYTFSKINLWRLTQFRKVVYLDSDVVALRAPDELFEGPESFAAAPDIGWPDIFNTGVMVLKPDEGEYWGLRTMALAGDSFDGADQGLLNQYFEHRPWKRLSFTYNCTPSGSYQYEPAYRYFKSKVNLVHFIGSHKPWQKGRSAEGVAGRRHPVAAAIEDQHRSNATSNYYATGYPIGSTGPAPPPEAPLGTTELPMTEPADAAEAVDQGLVRPESTAQQRKFSAPSMEWDATRAAPPATSKPEASNFPSTSYEFSSSRDLFKPPAQYPEPPRDMWYEVPKEKPRKEAAPPPIFPWEQRDRPQPARKFAEDEPLPTPTSAEDDMGFAGADEFEVSAKDDPIEPKTPTIKITSDNPWGGFGTINKNAWDDVSGIEDYVRALTASQRSPKPSPSNSAVTSPTGQPTTRGGHKRHPSSIDIDNTDTHILSPTNEPEPADLIDAVKNRRESSSLRLTDFPTAAERPSLPVTPAPRRKQPTFWGDDRDEAEMPSAEGVPEQSEWEDKMVLARAAWALGALGALATAQTSTERVLPTLDPQISAAPSLTPTIYDDSAPDPQQCPGYKASNVEEKSNGFSADLNIAGPNCQAFGNDIAALTLEVQYQTKHRLNVKIHPRYISESNYTTYMLSPDLVMQPEADGETTMENSDLKFTWSNSPSFQFKITRTSTDEELFSTYGHVIVFEDQFIELKTNMVDDYNVYGLAENIHDWRLGNNHTQTFYAVDAGNTVDGNVYSMIPWYQETRYHGEGEPTTAHGVYARNAHGQEWLLRNQSITYRTIGGSFDLYFLSGQEEGDESGKSSALTTIKQFTNGCVGAPAMQQYWTFGYHQARWGYENVSVVQEVVDTFREFDIPLECFWSDLDIYYLYRDFTNNEVTYPVPEIQDFLAGLHADNQHYVPIVDSNIYAPNPQNASDAYDPYSRGAELGTFIRDPTTGDFYFGANWPGFSVWADWLIPSSQSWWSSELARWHNIRPFDGVWIDLSEPSSFCVGSCGNGRLDENPVHPPFILPGGPLNEDYRYPDGFNVTNATAAASASSASASQASAQSANPVLPPVTTTSRGRTEPTPGVRHLSFPPYVLNSVQAGHSLLKGTVAPNATHNDASNTTEYAMHNLFGLQISNATYHALLDIFPGKRPFTVGRSVFAGSGRTTAHWGGDNTSTWGSMFLSISQALTFMMSGIPMFGPDVCGFAGNADFQLCARWMELGAFFPFYRNHNVKSTLSQEPYIWSSVAEASRRAMGVRYSLLTYMYTLFYYAHTEGATVMRALNWEFPEEQSLVGTYSQFMLGPSILVTPVLEPNVETVRGVFPGIGEGENWYDWYTLEAVEAQPGENVTMSAPLEHINVHVRGGSILALQEPGYTTTETKQNPYSIVVAPDVNGCASGSLYLDDGESLVQEATKMVEFTYKDGCLYASVKGSYHVAPPLANVTIAGMHEMPKHMSMKIHGQECETGRVGMKHEQGVLRMTGFEQFTGYGAWEGDMEMKMWIRGA</sequence>
<dbReference type="CDD" id="cd02537">
    <property type="entry name" value="GT8_Glycogenin"/>
    <property type="match status" value="1"/>
</dbReference>
<evidence type="ECO:0000259" key="19">
    <source>
        <dbReference type="Pfam" id="PF21365"/>
    </source>
</evidence>
<feature type="region of interest" description="Disordered" evidence="17">
    <location>
        <begin position="1119"/>
        <end position="1148"/>
    </location>
</feature>
<comment type="catalytic activity">
    <reaction evidence="14">
        <text>[1,4-alpha-D-glucosyl](n)-L-tyrosyl-[glycogenin] + UDP-alpha-D-glucose = [1,4-alpha-D-glucosyl](n+1)-L-tyrosyl-[glycogenin] + UDP + H(+)</text>
        <dbReference type="Rhea" id="RHEA:56560"/>
        <dbReference type="Rhea" id="RHEA-COMP:14606"/>
        <dbReference type="Rhea" id="RHEA-COMP:14607"/>
        <dbReference type="ChEBI" id="CHEBI:15378"/>
        <dbReference type="ChEBI" id="CHEBI:58223"/>
        <dbReference type="ChEBI" id="CHEBI:58885"/>
        <dbReference type="ChEBI" id="CHEBI:140574"/>
        <dbReference type="EC" id="2.4.1.186"/>
    </reaction>
</comment>
<feature type="domain" description="Glycosyl hydrolase family 31 C-terminal" evidence="19">
    <location>
        <begin position="1337"/>
        <end position="1429"/>
    </location>
</feature>
<dbReference type="CDD" id="cd06602">
    <property type="entry name" value="GH31_MGAM_SI_GAA"/>
    <property type="match status" value="1"/>
</dbReference>
<dbReference type="Pfam" id="PF01501">
    <property type="entry name" value="Glyco_transf_8"/>
    <property type="match status" value="1"/>
</dbReference>
<dbReference type="InterPro" id="IPR013780">
    <property type="entry name" value="Glyco_hydro_b"/>
</dbReference>
<evidence type="ECO:0000256" key="11">
    <source>
        <dbReference type="ARBA" id="ARBA00023211"/>
    </source>
</evidence>
<accession>A0A3M7E8D4</accession>
<evidence type="ECO:0000256" key="4">
    <source>
        <dbReference type="ARBA" id="ARBA00007806"/>
    </source>
</evidence>
<comment type="similarity">
    <text evidence="4">Belongs to the glycosyl hydrolase 31 family.</text>
</comment>
<dbReference type="Gene3D" id="3.20.20.80">
    <property type="entry name" value="Glycosidases"/>
    <property type="match status" value="2"/>
</dbReference>
<comment type="catalytic activity">
    <reaction evidence="15">
        <text>L-tyrosyl-[glycogenin] + UDP-alpha-D-glucose = alpha-D-glucosyl-L-tyrosyl-[glycogenin] + UDP + H(+)</text>
        <dbReference type="Rhea" id="RHEA:23360"/>
        <dbReference type="Rhea" id="RHEA-COMP:14604"/>
        <dbReference type="Rhea" id="RHEA-COMP:14605"/>
        <dbReference type="ChEBI" id="CHEBI:15378"/>
        <dbReference type="ChEBI" id="CHEBI:46858"/>
        <dbReference type="ChEBI" id="CHEBI:58223"/>
        <dbReference type="ChEBI" id="CHEBI:58885"/>
        <dbReference type="ChEBI" id="CHEBI:140573"/>
        <dbReference type="EC" id="2.4.1.186"/>
    </reaction>
</comment>
<comment type="similarity">
    <text evidence="13">Belongs to the glycosyltransferase 8 family. Glycogenin subfamily.</text>
</comment>
<evidence type="ECO:0000256" key="8">
    <source>
        <dbReference type="ARBA" id="ARBA00022801"/>
    </source>
</evidence>
<feature type="compositionally biased region" description="Polar residues" evidence="17">
    <location>
        <begin position="465"/>
        <end position="489"/>
    </location>
</feature>
<keyword evidence="10" id="KW-0325">Glycoprotein</keyword>
<keyword evidence="11" id="KW-0464">Manganese</keyword>
<comment type="caution">
    <text evidence="20">The sequence shown here is derived from an EMBL/GenBank/DDBJ whole genome shotgun (WGS) entry which is preliminary data.</text>
</comment>
<dbReference type="PANTHER" id="PTHR22762:SF133">
    <property type="entry name" value="P-TYPE DOMAIN-CONTAINING PROTEIN"/>
    <property type="match status" value="1"/>
</dbReference>
<comment type="catalytic activity">
    <reaction evidence="1">
        <text>Hydrolysis of terminal, non-reducing (1-&gt;4)-linked alpha-D-glucose residues with release of alpha-D-glucose.</text>
        <dbReference type="EC" id="3.2.1.20"/>
    </reaction>
</comment>
<keyword evidence="6" id="KW-0808">Transferase</keyword>
<organism evidence="20 21">
    <name type="scientific">Hortaea werneckii</name>
    <name type="common">Black yeast</name>
    <name type="synonym">Cladosporium werneckii</name>
    <dbReference type="NCBI Taxonomy" id="91943"/>
    <lineage>
        <taxon>Eukaryota</taxon>
        <taxon>Fungi</taxon>
        <taxon>Dikarya</taxon>
        <taxon>Ascomycota</taxon>
        <taxon>Pezizomycotina</taxon>
        <taxon>Dothideomycetes</taxon>
        <taxon>Dothideomycetidae</taxon>
        <taxon>Mycosphaerellales</taxon>
        <taxon>Teratosphaeriaceae</taxon>
        <taxon>Hortaea</taxon>
    </lineage>
</organism>
<evidence type="ECO:0000313" key="21">
    <source>
        <dbReference type="Proteomes" id="UP000269539"/>
    </source>
</evidence>